<keyword evidence="2" id="KW-1185">Reference proteome</keyword>
<evidence type="ECO:0000313" key="1">
    <source>
        <dbReference type="EMBL" id="KAH3819870.1"/>
    </source>
</evidence>
<name>A0A9D4GR13_DREPO</name>
<accession>A0A9D4GR13</accession>
<dbReference type="AlphaFoldDB" id="A0A9D4GR13"/>
<evidence type="ECO:0000313" key="2">
    <source>
        <dbReference type="Proteomes" id="UP000828390"/>
    </source>
</evidence>
<protein>
    <submittedName>
        <fullName evidence="1">Uncharacterized protein</fullName>
    </submittedName>
</protein>
<organism evidence="1 2">
    <name type="scientific">Dreissena polymorpha</name>
    <name type="common">Zebra mussel</name>
    <name type="synonym">Mytilus polymorpha</name>
    <dbReference type="NCBI Taxonomy" id="45954"/>
    <lineage>
        <taxon>Eukaryota</taxon>
        <taxon>Metazoa</taxon>
        <taxon>Spiralia</taxon>
        <taxon>Lophotrochozoa</taxon>
        <taxon>Mollusca</taxon>
        <taxon>Bivalvia</taxon>
        <taxon>Autobranchia</taxon>
        <taxon>Heteroconchia</taxon>
        <taxon>Euheterodonta</taxon>
        <taxon>Imparidentia</taxon>
        <taxon>Neoheterodontei</taxon>
        <taxon>Myida</taxon>
        <taxon>Dreissenoidea</taxon>
        <taxon>Dreissenidae</taxon>
        <taxon>Dreissena</taxon>
    </lineage>
</organism>
<dbReference type="EMBL" id="JAIWYP010000005">
    <property type="protein sequence ID" value="KAH3819870.1"/>
    <property type="molecule type" value="Genomic_DNA"/>
</dbReference>
<reference evidence="1" key="1">
    <citation type="journal article" date="2019" name="bioRxiv">
        <title>The Genome of the Zebra Mussel, Dreissena polymorpha: A Resource for Invasive Species Research.</title>
        <authorList>
            <person name="McCartney M.A."/>
            <person name="Auch B."/>
            <person name="Kono T."/>
            <person name="Mallez S."/>
            <person name="Zhang Y."/>
            <person name="Obille A."/>
            <person name="Becker A."/>
            <person name="Abrahante J.E."/>
            <person name="Garbe J."/>
            <person name="Badalamenti J.P."/>
            <person name="Herman A."/>
            <person name="Mangelson H."/>
            <person name="Liachko I."/>
            <person name="Sullivan S."/>
            <person name="Sone E.D."/>
            <person name="Koren S."/>
            <person name="Silverstein K.A.T."/>
            <person name="Beckman K.B."/>
            <person name="Gohl D.M."/>
        </authorList>
    </citation>
    <scope>NUCLEOTIDE SEQUENCE</scope>
    <source>
        <strain evidence="1">Duluth1</strain>
        <tissue evidence="1">Whole animal</tissue>
    </source>
</reference>
<sequence>MKTMSREQLEDVIMGVFDENPGLILDLHKPVARVEVDTIHLRVSSHQTGVCVSEMQRNANPGRANMLRKGA</sequence>
<dbReference type="Proteomes" id="UP000828390">
    <property type="component" value="Unassembled WGS sequence"/>
</dbReference>
<gene>
    <name evidence="1" type="ORF">DPMN_121612</name>
</gene>
<comment type="caution">
    <text evidence="1">The sequence shown here is derived from an EMBL/GenBank/DDBJ whole genome shotgun (WGS) entry which is preliminary data.</text>
</comment>
<reference evidence="1" key="2">
    <citation type="submission" date="2020-11" db="EMBL/GenBank/DDBJ databases">
        <authorList>
            <person name="McCartney M.A."/>
            <person name="Auch B."/>
            <person name="Kono T."/>
            <person name="Mallez S."/>
            <person name="Becker A."/>
            <person name="Gohl D.M."/>
            <person name="Silverstein K.A.T."/>
            <person name="Koren S."/>
            <person name="Bechman K.B."/>
            <person name="Herman A."/>
            <person name="Abrahante J.E."/>
            <person name="Garbe J."/>
        </authorList>
    </citation>
    <scope>NUCLEOTIDE SEQUENCE</scope>
    <source>
        <strain evidence="1">Duluth1</strain>
        <tissue evidence="1">Whole animal</tissue>
    </source>
</reference>
<proteinExistence type="predicted"/>